<dbReference type="AlphaFoldDB" id="A0A0H3PWA7"/>
<comment type="caution">
    <text evidence="1">The sequence shown here is derived from an EMBL/GenBank/DDBJ whole genome shotgun (WGS) entry which is preliminary data.</text>
</comment>
<dbReference type="EMBL" id="ABHU01000003">
    <property type="protein sequence ID" value="EDU92397.1"/>
    <property type="molecule type" value="Genomic_DNA"/>
</dbReference>
<gene>
    <name evidence="1" type="ORF">ECH7EC869_0626</name>
</gene>
<sequence>MSDLILKLSKSSIYSTKPVCVSPAQKYQSSVLKNSIKIITYLSNIGCL</sequence>
<evidence type="ECO:0000313" key="1">
    <source>
        <dbReference type="EMBL" id="EDU92397.1"/>
    </source>
</evidence>
<evidence type="ECO:0000313" key="2">
    <source>
        <dbReference type="Proteomes" id="UP000004641"/>
    </source>
</evidence>
<proteinExistence type="predicted"/>
<accession>A0A0H3PWA7</accession>
<dbReference type="Proteomes" id="UP000004641">
    <property type="component" value="Unassembled WGS sequence"/>
</dbReference>
<dbReference type="BioCyc" id="ECOL478008-HMP:G76-486053-MONOMER"/>
<organism evidence="1 2">
    <name type="scientific">Escherichia coli O157:H7 (strain EC869)</name>
    <dbReference type="NCBI Taxonomy" id="478008"/>
    <lineage>
        <taxon>Bacteria</taxon>
        <taxon>Pseudomonadati</taxon>
        <taxon>Pseudomonadota</taxon>
        <taxon>Gammaproteobacteria</taxon>
        <taxon>Enterobacterales</taxon>
        <taxon>Enterobacteriaceae</taxon>
        <taxon>Escherichia</taxon>
    </lineage>
</organism>
<name>A0A0H3PWA7_ECO5C</name>
<reference evidence="1 2" key="1">
    <citation type="journal article" date="2011" name="Appl. Environ. Microbiol.">
        <title>Genome signatures of Escherichia coli O157:H7 isolates from the bovine host reservoir.</title>
        <authorList>
            <person name="Eppinger M."/>
            <person name="Mammel M.K."/>
            <person name="Leclerc J.E."/>
            <person name="Ravel J."/>
            <person name="Cebula T.A."/>
        </authorList>
    </citation>
    <scope>NUCLEOTIDE SEQUENCE [LARGE SCALE GENOMIC DNA]</scope>
    <source>
        <strain evidence="1 2">EC869</strain>
    </source>
</reference>
<protein>
    <submittedName>
        <fullName evidence="1">Uncharacterized protein</fullName>
    </submittedName>
</protein>